<accession>A0A0J7ZGC9</accession>
<name>A0A0J7ZGC9_STRVR</name>
<dbReference type="GO" id="GO:0016740">
    <property type="term" value="F:transferase activity"/>
    <property type="evidence" value="ECO:0007669"/>
    <property type="project" value="UniProtKB-KW"/>
</dbReference>
<proteinExistence type="predicted"/>
<reference evidence="2 3" key="1">
    <citation type="submission" date="2015-06" db="EMBL/GenBank/DDBJ databases">
        <authorList>
            <person name="Ju K.-S."/>
            <person name="Doroghazi J.R."/>
            <person name="Metcalf W.W."/>
        </authorList>
    </citation>
    <scope>NUCLEOTIDE SEQUENCE [LARGE SCALE GENOMIC DNA]</scope>
    <source>
        <strain evidence="2 3">NRRL 3414</strain>
    </source>
</reference>
<dbReference type="OrthoDB" id="4001061at2"/>
<dbReference type="AlphaFoldDB" id="A0A0J7ZGC9"/>
<gene>
    <name evidence="2" type="ORF">ACM01_14370</name>
</gene>
<dbReference type="Proteomes" id="UP000037432">
    <property type="component" value="Unassembled WGS sequence"/>
</dbReference>
<feature type="region of interest" description="Disordered" evidence="1">
    <location>
        <begin position="252"/>
        <end position="282"/>
    </location>
</feature>
<comment type="caution">
    <text evidence="2">The sequence shown here is derived from an EMBL/GenBank/DDBJ whole genome shotgun (WGS) entry which is preliminary data.</text>
</comment>
<dbReference type="EMBL" id="LFNT01000013">
    <property type="protein sequence ID" value="KMS74457.1"/>
    <property type="molecule type" value="Genomic_DNA"/>
</dbReference>
<dbReference type="PATRIC" id="fig|1938.3.peg.4103"/>
<feature type="region of interest" description="Disordered" evidence="1">
    <location>
        <begin position="415"/>
        <end position="437"/>
    </location>
</feature>
<keyword evidence="2" id="KW-0808">Transferase</keyword>
<organism evidence="2 3">
    <name type="scientific">Streptomyces viridochromogenes</name>
    <dbReference type="NCBI Taxonomy" id="1938"/>
    <lineage>
        <taxon>Bacteria</taxon>
        <taxon>Bacillati</taxon>
        <taxon>Actinomycetota</taxon>
        <taxon>Actinomycetes</taxon>
        <taxon>Kitasatosporales</taxon>
        <taxon>Streptomycetaceae</taxon>
        <taxon>Streptomyces</taxon>
    </lineage>
</organism>
<protein>
    <submittedName>
        <fullName evidence="2">Gamma-glutamyl transferase</fullName>
    </submittedName>
</protein>
<feature type="region of interest" description="Disordered" evidence="1">
    <location>
        <begin position="464"/>
        <end position="492"/>
    </location>
</feature>
<evidence type="ECO:0000313" key="3">
    <source>
        <dbReference type="Proteomes" id="UP000037432"/>
    </source>
</evidence>
<evidence type="ECO:0000256" key="1">
    <source>
        <dbReference type="SAM" id="MobiDB-lite"/>
    </source>
</evidence>
<feature type="compositionally biased region" description="Basic and acidic residues" evidence="1">
    <location>
        <begin position="428"/>
        <end position="437"/>
    </location>
</feature>
<sequence length="507" mass="57281">MTCVISDDVTDAPHLVYDDSVDIPVLFRDGPAKRPFKQWRTAKHRAWTTPGAFPDKDGWYAPTTTWREIVKAATDVGRDVTPWLHQAPQLARGELVARVSPLYAYLGIHDVNPKHPLPHTSGRRLTVNAVYEHGTERSAKSMLGYRLGMTMAEWACRSLMGLGQTWHIEDGGPVPALENDFKDPARTLPDLWGLHEAENTFWLIEAKGGNVRKNRLTEGWEQLEEGTKVLHAYAHRRILCGASVQPQGDLFVTIDHDHHPGQPALPVKGKTAPAPGSPEDHLGESDNALLATARAQMLTYLALRSAPPSRLRTVALPADRSSRRRHAGGLTTPLERDETTHAMRAAVRAESPSDDEQARRHLTRAIGLDDFLTYRIPGTELRLGMSRRLFAACDQLHYEDQEIAARTPGLRAEDQRIAHEPADEEAEEQRRRTERRVFREAQEQERELIQERLRDAYVDGGDRQWRDLLPGQAEPRLDLDDQPDLLEAATPETYIALRRDDLPHHRR</sequence>
<evidence type="ECO:0000313" key="2">
    <source>
        <dbReference type="EMBL" id="KMS74457.1"/>
    </source>
</evidence>